<dbReference type="Pfam" id="PF17919">
    <property type="entry name" value="RT_RNaseH_2"/>
    <property type="match status" value="2"/>
</dbReference>
<dbReference type="GO" id="GO:0003964">
    <property type="term" value="F:RNA-directed DNA polymerase activity"/>
    <property type="evidence" value="ECO:0007669"/>
    <property type="project" value="UniProtKB-KW"/>
</dbReference>
<evidence type="ECO:0000259" key="4">
    <source>
        <dbReference type="Pfam" id="PF17921"/>
    </source>
</evidence>
<dbReference type="InterPro" id="IPR036397">
    <property type="entry name" value="RNaseH_sf"/>
</dbReference>
<dbReference type="PANTHER" id="PTHR37984">
    <property type="entry name" value="PROTEIN CBG26694"/>
    <property type="match status" value="1"/>
</dbReference>
<sequence length="1137" mass="129088">MLERLAGNQYYCFLDGFSGYFQIPIDMKDQEKTKFNCPYGMFAYRRMPFGLCNAPGTFQRCMMAIFHDMIEKTMEVFMDDFSVFRIFSNLPLPFRKDVEKVDKAKVDVIAKLPHSTTIKEKETPFFFLKECVEAFQTLKIKLTKAPIWIVLDWDMPFELMCDASDFAIGAVLEQRQEKHFRAIHNATWERYKLSIDRCPNHNMLPVTQIDTFYNGLTLRHRDTINAAAGGTFMKRCPEECYELIENMTAQHNDWDTSTQWSESSSSITSSSDTKITALKAEMAEINKNLMRVLQVNQQVRAVTLNCETCGGPHSFSDCPTTVGNTQNVYAAGAYQGNTITNPKEDLKGIISRSGTAYQGPTIPNTSYSLPPLVERETDETKDMVHPTNNENTKDVQPSVVQSESPILNSEPVVAPIIEPVASPVSAPSFADALILMPKFDPSIKSLLTNKDKLCELFRTPLNEHYSAVLLKKLPEKLGDPGKFLIPCDFPRMAECLALADLGASINLMPLSVWNKLSLPDLSPTCRTLELADHFDADHRVPLILGGSFLKIGRALIDMFEGELTLHVGKEAITFNLDQTSRYSANYNDMTANRIDVIDMACEEYSQEVLGFSDVIASGNPTPYYDPIVSTTSSSLTLFENSDFHLEEVDAFLALEDDPTLPEVDQSYVDTEGDILLLEAFLNDDPSLLPPNQENYPPQVELKDLPPHLEYAFLVGNDKLPIIIVKDLIKEEKTALITVLKSHKRAIAWKLSDIKEKMLKRCEDTNLCLNWEKSYLMVKKGIVLVHKISKNRIEVDKAKVDVIAKLPHPITVKGIHSFLCHASFYQRFIKDFSKIARPMTRLLEKATPFLFSKEYVEAFQALKRKLTEAPILIVPNWDLPFELMCDASDFAIDAVLGQYFANHHAGNFVVNGMSSQQKNKFFKDVKHYFWDDPFLFKICADQVIRRCVHGHKAIDILKACHYGPTGGHHGPNYTAKKVFDSGFYWPTIYRDAQDLVKTCDVCQRQGKISQRDEIPQNSIQVCEIFYVWFAKVMLKFGVTCRLATLYHPQTSGQVEVSNRGLKRILKRTVGENRASWSDKLDDALWAFRTAYKTPIGCTPYKFVFGKACHLTIELEHKAYWALKHENFDLQTASDHRKV</sequence>
<name>A0A6L2MM28_TANCI</name>
<keyword evidence="5" id="KW-0548">Nucleotidyltransferase</keyword>
<dbReference type="SUPFAM" id="SSF53098">
    <property type="entry name" value="Ribonuclease H-like"/>
    <property type="match status" value="1"/>
</dbReference>
<dbReference type="Pfam" id="PF17921">
    <property type="entry name" value="Integrase_H2C2"/>
    <property type="match status" value="1"/>
</dbReference>
<feature type="domain" description="Reverse transcriptase/retrotransposon-derived protein RNase H-like" evidence="3">
    <location>
        <begin position="851"/>
        <end position="910"/>
    </location>
</feature>
<dbReference type="Gene3D" id="3.10.10.10">
    <property type="entry name" value="HIV Type 1 Reverse Transcriptase, subunit A, domain 1"/>
    <property type="match status" value="1"/>
</dbReference>
<dbReference type="Gene3D" id="1.10.340.70">
    <property type="match status" value="1"/>
</dbReference>
<dbReference type="Gene3D" id="3.30.420.10">
    <property type="entry name" value="Ribonuclease H-like superfamily/Ribonuclease H"/>
    <property type="match status" value="1"/>
</dbReference>
<reference evidence="5" key="1">
    <citation type="journal article" date="2019" name="Sci. Rep.">
        <title>Draft genome of Tanacetum cinerariifolium, the natural source of mosquito coil.</title>
        <authorList>
            <person name="Yamashiro T."/>
            <person name="Shiraishi A."/>
            <person name="Satake H."/>
            <person name="Nakayama K."/>
        </authorList>
    </citation>
    <scope>NUCLEOTIDE SEQUENCE</scope>
</reference>
<evidence type="ECO:0000259" key="2">
    <source>
        <dbReference type="Pfam" id="PF00078"/>
    </source>
</evidence>
<dbReference type="AlphaFoldDB" id="A0A6L2MM28"/>
<dbReference type="InterPro" id="IPR000477">
    <property type="entry name" value="RT_dom"/>
</dbReference>
<dbReference type="GO" id="GO:0003676">
    <property type="term" value="F:nucleic acid binding"/>
    <property type="evidence" value="ECO:0007669"/>
    <property type="project" value="InterPro"/>
</dbReference>
<dbReference type="Pfam" id="PF00078">
    <property type="entry name" value="RVT_1"/>
    <property type="match status" value="1"/>
</dbReference>
<keyword evidence="5" id="KW-0808">Transferase</keyword>
<feature type="domain" description="Integrase zinc-binding" evidence="4">
    <location>
        <begin position="954"/>
        <end position="1004"/>
    </location>
</feature>
<dbReference type="InterPro" id="IPR012337">
    <property type="entry name" value="RNaseH-like_sf"/>
</dbReference>
<gene>
    <name evidence="5" type="ORF">Tci_046367</name>
</gene>
<keyword evidence="1" id="KW-0511">Multifunctional enzyme</keyword>
<dbReference type="EMBL" id="BKCJ010006874">
    <property type="protein sequence ID" value="GEU74389.1"/>
    <property type="molecule type" value="Genomic_DNA"/>
</dbReference>
<dbReference type="InterPro" id="IPR041577">
    <property type="entry name" value="RT_RNaseH_2"/>
</dbReference>
<accession>A0A6L2MM28</accession>
<protein>
    <submittedName>
        <fullName evidence="5">Reverse transcriptase domain-containing protein</fullName>
    </submittedName>
</protein>
<dbReference type="CDD" id="cd01647">
    <property type="entry name" value="RT_LTR"/>
    <property type="match status" value="1"/>
</dbReference>
<feature type="domain" description="Reverse transcriptase" evidence="2">
    <location>
        <begin position="3"/>
        <end position="84"/>
    </location>
</feature>
<evidence type="ECO:0000256" key="1">
    <source>
        <dbReference type="ARBA" id="ARBA00023268"/>
    </source>
</evidence>
<dbReference type="InterPro" id="IPR050951">
    <property type="entry name" value="Retrovirus_Pol_polyprotein"/>
</dbReference>
<organism evidence="5">
    <name type="scientific">Tanacetum cinerariifolium</name>
    <name type="common">Dalmatian daisy</name>
    <name type="synonym">Chrysanthemum cinerariifolium</name>
    <dbReference type="NCBI Taxonomy" id="118510"/>
    <lineage>
        <taxon>Eukaryota</taxon>
        <taxon>Viridiplantae</taxon>
        <taxon>Streptophyta</taxon>
        <taxon>Embryophyta</taxon>
        <taxon>Tracheophyta</taxon>
        <taxon>Spermatophyta</taxon>
        <taxon>Magnoliopsida</taxon>
        <taxon>eudicotyledons</taxon>
        <taxon>Gunneridae</taxon>
        <taxon>Pentapetalae</taxon>
        <taxon>asterids</taxon>
        <taxon>campanulids</taxon>
        <taxon>Asterales</taxon>
        <taxon>Asteraceae</taxon>
        <taxon>Asteroideae</taxon>
        <taxon>Anthemideae</taxon>
        <taxon>Anthemidinae</taxon>
        <taxon>Tanacetum</taxon>
    </lineage>
</organism>
<proteinExistence type="predicted"/>
<evidence type="ECO:0000259" key="3">
    <source>
        <dbReference type="Pfam" id="PF17919"/>
    </source>
</evidence>
<dbReference type="PANTHER" id="PTHR37984:SF5">
    <property type="entry name" value="PROTEIN NYNRIN-LIKE"/>
    <property type="match status" value="1"/>
</dbReference>
<dbReference type="Gene3D" id="3.30.70.270">
    <property type="match status" value="2"/>
</dbReference>
<dbReference type="InterPro" id="IPR041588">
    <property type="entry name" value="Integrase_H2C2"/>
</dbReference>
<dbReference type="FunFam" id="3.30.70.270:FF:000020">
    <property type="entry name" value="Transposon Tf2-6 polyprotein-like Protein"/>
    <property type="match status" value="1"/>
</dbReference>
<comment type="caution">
    <text evidence="5">The sequence shown here is derived from an EMBL/GenBank/DDBJ whole genome shotgun (WGS) entry which is preliminary data.</text>
</comment>
<dbReference type="InterPro" id="IPR043128">
    <property type="entry name" value="Rev_trsase/Diguanyl_cyclase"/>
</dbReference>
<dbReference type="SUPFAM" id="SSF56672">
    <property type="entry name" value="DNA/RNA polymerases"/>
    <property type="match status" value="2"/>
</dbReference>
<keyword evidence="5" id="KW-0695">RNA-directed DNA polymerase</keyword>
<dbReference type="InterPro" id="IPR043502">
    <property type="entry name" value="DNA/RNA_pol_sf"/>
</dbReference>
<evidence type="ECO:0000313" key="5">
    <source>
        <dbReference type="EMBL" id="GEU74389.1"/>
    </source>
</evidence>
<feature type="domain" description="Reverse transcriptase/retrotransposon-derived protein RNase H-like" evidence="3">
    <location>
        <begin position="129"/>
        <end position="179"/>
    </location>
</feature>